<protein>
    <submittedName>
        <fullName evidence="2">Protein finQ</fullName>
    </submittedName>
</protein>
<dbReference type="EMBL" id="DAAQLG010000029">
    <property type="protein sequence ID" value="HAD9816630.1"/>
    <property type="molecule type" value="Genomic_DNA"/>
</dbReference>
<feature type="non-terminal residue" evidence="2">
    <location>
        <position position="115"/>
    </location>
</feature>
<dbReference type="AlphaFoldDB" id="A0A723ZBH8"/>
<evidence type="ECO:0000313" key="2">
    <source>
        <dbReference type="EMBL" id="HAD9972441.1"/>
    </source>
</evidence>
<accession>A0A723ZBH8</accession>
<name>A0A723ZBH8_SALER</name>
<organism evidence="2">
    <name type="scientific">Salmonella enterica</name>
    <name type="common">Salmonella choleraesuis</name>
    <dbReference type="NCBI Taxonomy" id="28901"/>
    <lineage>
        <taxon>Bacteria</taxon>
        <taxon>Pseudomonadati</taxon>
        <taxon>Pseudomonadota</taxon>
        <taxon>Gammaproteobacteria</taxon>
        <taxon>Enterobacterales</taxon>
        <taxon>Enterobacteriaceae</taxon>
        <taxon>Salmonella</taxon>
    </lineage>
</organism>
<sequence>MEMSQLKQPIFLKKIKKVINTIPGLEEQIFACRNKKRSDNPLLFIDRKDEERILMSRLQSQQKNEELASKLESLFHGNELSSPHSILCFIYWRYTKKIYRLSEDIISDVANTYVD</sequence>
<gene>
    <name evidence="1" type="ORF">G1547_25005</name>
    <name evidence="2" type="ORF">G1557_24170</name>
</gene>
<reference evidence="2" key="1">
    <citation type="journal article" date="2018" name="Genome Biol.">
        <title>SKESA: strategic k-mer extension for scrupulous assemblies.</title>
        <authorList>
            <person name="Souvorov A."/>
            <person name="Agarwala R."/>
            <person name="Lipman D.J."/>
        </authorList>
    </citation>
    <scope>NUCLEOTIDE SEQUENCE</scope>
    <source>
        <strain evidence="1">CA07.166</strain>
        <strain evidence="2">R13.1986</strain>
    </source>
</reference>
<reference evidence="2" key="2">
    <citation type="submission" date="2019-01" db="EMBL/GenBank/DDBJ databases">
        <authorList>
            <consortium name="NCBI Pathogen Detection Project"/>
        </authorList>
    </citation>
    <scope>NUCLEOTIDE SEQUENCE</scope>
    <source>
        <strain evidence="1">CA07.166</strain>
        <strain evidence="2">R13.1986</strain>
    </source>
</reference>
<proteinExistence type="predicted"/>
<evidence type="ECO:0000313" key="1">
    <source>
        <dbReference type="EMBL" id="HAD9816630.1"/>
    </source>
</evidence>
<comment type="caution">
    <text evidence="2">The sequence shown here is derived from an EMBL/GenBank/DDBJ whole genome shotgun (WGS) entry which is preliminary data.</text>
</comment>
<dbReference type="EMBL" id="DAAQMN010000024">
    <property type="protein sequence ID" value="HAD9972441.1"/>
    <property type="molecule type" value="Genomic_DNA"/>
</dbReference>